<evidence type="ECO:0000313" key="3">
    <source>
        <dbReference type="Proteomes" id="UP000027222"/>
    </source>
</evidence>
<dbReference type="HOGENOM" id="CLU_005049_5_0_1"/>
<dbReference type="PANTHER" id="PTHR33840:SF2">
    <property type="entry name" value="TLE1 PHOSPHOLIPASE DOMAIN-CONTAINING PROTEIN"/>
    <property type="match status" value="1"/>
</dbReference>
<organism evidence="2 3">
    <name type="scientific">Galerina marginata (strain CBS 339.88)</name>
    <dbReference type="NCBI Taxonomy" id="685588"/>
    <lineage>
        <taxon>Eukaryota</taxon>
        <taxon>Fungi</taxon>
        <taxon>Dikarya</taxon>
        <taxon>Basidiomycota</taxon>
        <taxon>Agaricomycotina</taxon>
        <taxon>Agaricomycetes</taxon>
        <taxon>Agaricomycetidae</taxon>
        <taxon>Agaricales</taxon>
        <taxon>Agaricineae</taxon>
        <taxon>Strophariaceae</taxon>
        <taxon>Galerina</taxon>
    </lineage>
</organism>
<keyword evidence="3" id="KW-1185">Reference proteome</keyword>
<evidence type="ECO:0000313" key="2">
    <source>
        <dbReference type="EMBL" id="KDR69942.1"/>
    </source>
</evidence>
<gene>
    <name evidence="2" type="ORF">GALMADRAFT_76620</name>
</gene>
<dbReference type="Pfam" id="PF09994">
    <property type="entry name" value="T6SS_Tle1-like_cat"/>
    <property type="match status" value="1"/>
</dbReference>
<dbReference type="PANTHER" id="PTHR33840">
    <property type="match status" value="1"/>
</dbReference>
<proteinExistence type="predicted"/>
<evidence type="ECO:0000259" key="1">
    <source>
        <dbReference type="Pfam" id="PF09994"/>
    </source>
</evidence>
<feature type="domain" description="T6SS Phospholipase effector Tle1-like catalytic" evidence="1">
    <location>
        <begin position="13"/>
        <end position="297"/>
    </location>
</feature>
<sequence>MQPVIVKENLLPRTIVLCFDGTGNKFGENSNVVRLFRALVKDKPDEQIVYYQPGVGTYNQRQFFTQTVSGLASALDKGVALHLNDHVKEGYQFIMRNYRRGDKICLFGFSRGAHTARVVAGMLYKVGLLPAHNDQQLDFAFSVYQTTGSHGVELSKEFKKTFAIPVTVEFVGVWDTVSSVGIIPRSHPYTSVNYAVKTFRHALALDERRARFRPQTWNEPTVEREQDLDVDDPHLIMIKKPSDKSRDEWEYQPPDRTTTDVKEVWFTGAHADVGGGSHKNDVQESLSYIPLRWMIKECLLAGTGVLFDQRALSLIDYFGSPSLSLSSFPSFFSALQPANIGFVSIPSNAILEIQNLFGHNHPLLNLAIKHAKDATDCVAKVWDQLQMQRAWWALEVLPMLTTYQRPDGVWVRKRVRNFGQGRYIPFSKNKVLVHISVQERINASTPEKPYRPAAFNWETVVGSGMLEYVS</sequence>
<dbReference type="AlphaFoldDB" id="A0A067SIZ7"/>
<dbReference type="Proteomes" id="UP000027222">
    <property type="component" value="Unassembled WGS sequence"/>
</dbReference>
<accession>A0A067SIZ7</accession>
<dbReference type="InterPro" id="IPR029058">
    <property type="entry name" value="AB_hydrolase_fold"/>
</dbReference>
<dbReference type="EMBL" id="KL142399">
    <property type="protein sequence ID" value="KDR69942.1"/>
    <property type="molecule type" value="Genomic_DNA"/>
</dbReference>
<reference evidence="3" key="1">
    <citation type="journal article" date="2014" name="Proc. Natl. Acad. Sci. U.S.A.">
        <title>Extensive sampling of basidiomycete genomes demonstrates inadequacy of the white-rot/brown-rot paradigm for wood decay fungi.</title>
        <authorList>
            <person name="Riley R."/>
            <person name="Salamov A.A."/>
            <person name="Brown D.W."/>
            <person name="Nagy L.G."/>
            <person name="Floudas D."/>
            <person name="Held B.W."/>
            <person name="Levasseur A."/>
            <person name="Lombard V."/>
            <person name="Morin E."/>
            <person name="Otillar R."/>
            <person name="Lindquist E.A."/>
            <person name="Sun H."/>
            <person name="LaButti K.M."/>
            <person name="Schmutz J."/>
            <person name="Jabbour D."/>
            <person name="Luo H."/>
            <person name="Baker S.E."/>
            <person name="Pisabarro A.G."/>
            <person name="Walton J.D."/>
            <person name="Blanchette R.A."/>
            <person name="Henrissat B."/>
            <person name="Martin F."/>
            <person name="Cullen D."/>
            <person name="Hibbett D.S."/>
            <person name="Grigoriev I.V."/>
        </authorList>
    </citation>
    <scope>NUCLEOTIDE SEQUENCE [LARGE SCALE GENOMIC DNA]</scope>
    <source>
        <strain evidence="3">CBS 339.88</strain>
    </source>
</reference>
<dbReference type="InterPro" id="IPR018712">
    <property type="entry name" value="Tle1-like_cat"/>
</dbReference>
<dbReference type="SUPFAM" id="SSF53474">
    <property type="entry name" value="alpha/beta-Hydrolases"/>
    <property type="match status" value="1"/>
</dbReference>
<name>A0A067SIZ7_GALM3</name>
<dbReference type="OrthoDB" id="3162439at2759"/>
<protein>
    <recommendedName>
        <fullName evidence="1">T6SS Phospholipase effector Tle1-like catalytic domain-containing protein</fullName>
    </recommendedName>
</protein>